<dbReference type="PANTHER" id="PTHR47926">
    <property type="entry name" value="PENTATRICOPEPTIDE REPEAT-CONTAINING PROTEIN"/>
    <property type="match status" value="1"/>
</dbReference>
<gene>
    <name evidence="3" type="ORF">ACJIZ3_023115</name>
</gene>
<dbReference type="Gene3D" id="1.25.40.10">
    <property type="entry name" value="Tetratricopeptide repeat domain"/>
    <property type="match status" value="3"/>
</dbReference>
<dbReference type="Pfam" id="PF13041">
    <property type="entry name" value="PPR_2"/>
    <property type="match status" value="1"/>
</dbReference>
<dbReference type="InterPro" id="IPR046848">
    <property type="entry name" value="E_motif"/>
</dbReference>
<reference evidence="3 4" key="1">
    <citation type="submission" date="2024-12" db="EMBL/GenBank/DDBJ databases">
        <title>The unique morphological basis and parallel evolutionary history of personate flowers in Penstemon.</title>
        <authorList>
            <person name="Depatie T.H."/>
            <person name="Wessinger C.A."/>
        </authorList>
    </citation>
    <scope>NUCLEOTIDE SEQUENCE [LARGE SCALE GENOMIC DNA]</scope>
    <source>
        <strain evidence="3">WTNN_2</strain>
        <tissue evidence="3">Leaf</tissue>
    </source>
</reference>
<dbReference type="Pfam" id="PF01535">
    <property type="entry name" value="PPR"/>
    <property type="match status" value="4"/>
</dbReference>
<sequence length="573" mass="64740">MAKSLRFKCLFLNPFPFSSHLPSYYSSSLVSIKTFHYYINQQNYSFSANIKDKALHFLNCCKSSTDLFQIQAHLLTSGLFQDPSFSGRLLKLSTNLSHDLCYTLLIFKCIDFPDAFCVNTVIKYYSSSNYHKKAVCFYIELLKDSKFLPNSFTFPPLISVCAKLSCLNLGQMCHGHALKFGVDNVLPVQNSLIHFYACCGLMDVAGKVFDEMPVRDLVTWNTIIDGLAKVGEMDLAHKLFDAMPNKNVVTWNVLITGYLNYRNPGNALKLFREMTAIGVDCNDTTAVNVIAASGKSNRLKEGKSVHGFLIKMFPNMSLIIQTALIDMYSKCGRVDLARVIFDRMANKNLVSWNTMILGHCIHANPIDGLNLYTKMVDKSRLKDDSYNVKINQDKTCLPDEITFIGILCACAREGMLTEGKSYYSQMIDVFHLKPNFAHYWCMANLMANVGLMQEALDILRNIPRDEDFSPESSLWAGLLGSCRFQGDVIFGEQIAKGLIEQDPENFYNYSLLVNVYAAAGRWEEVAKMKDVMKERGIKRVPCCNLKDLKEIVHNVNVGSKFINGVNRCTLIQF</sequence>
<dbReference type="NCBIfam" id="TIGR00756">
    <property type="entry name" value="PPR"/>
    <property type="match status" value="4"/>
</dbReference>
<feature type="repeat" description="PPR" evidence="2">
    <location>
        <begin position="317"/>
        <end position="351"/>
    </location>
</feature>
<dbReference type="InterPro" id="IPR011990">
    <property type="entry name" value="TPR-like_helical_dom_sf"/>
</dbReference>
<dbReference type="EMBL" id="JBJXBP010000003">
    <property type="protein sequence ID" value="KAL3838524.1"/>
    <property type="molecule type" value="Genomic_DNA"/>
</dbReference>
<organism evidence="3 4">
    <name type="scientific">Penstemon smallii</name>
    <dbReference type="NCBI Taxonomy" id="265156"/>
    <lineage>
        <taxon>Eukaryota</taxon>
        <taxon>Viridiplantae</taxon>
        <taxon>Streptophyta</taxon>
        <taxon>Embryophyta</taxon>
        <taxon>Tracheophyta</taxon>
        <taxon>Spermatophyta</taxon>
        <taxon>Magnoliopsida</taxon>
        <taxon>eudicotyledons</taxon>
        <taxon>Gunneridae</taxon>
        <taxon>Pentapetalae</taxon>
        <taxon>asterids</taxon>
        <taxon>lamiids</taxon>
        <taxon>Lamiales</taxon>
        <taxon>Plantaginaceae</taxon>
        <taxon>Cheloneae</taxon>
        <taxon>Penstemon</taxon>
    </lineage>
</organism>
<comment type="caution">
    <text evidence="3">The sequence shown here is derived from an EMBL/GenBank/DDBJ whole genome shotgun (WGS) entry which is preliminary data.</text>
</comment>
<evidence type="ECO:0000256" key="2">
    <source>
        <dbReference type="PROSITE-ProRule" id="PRU00708"/>
    </source>
</evidence>
<dbReference type="FunFam" id="1.25.40.10:FF:001237">
    <property type="entry name" value="Pentatricopeptide repeat-containing protein"/>
    <property type="match status" value="1"/>
</dbReference>
<dbReference type="InterPro" id="IPR046960">
    <property type="entry name" value="PPR_At4g14850-like_plant"/>
</dbReference>
<dbReference type="PANTHER" id="PTHR47926:SF365">
    <property type="entry name" value="DYW DOMAIN-CONTAINING PROTEIN"/>
    <property type="match status" value="1"/>
</dbReference>
<feature type="repeat" description="PPR" evidence="2">
    <location>
        <begin position="216"/>
        <end position="250"/>
    </location>
</feature>
<feature type="repeat" description="PPR" evidence="2">
    <location>
        <begin position="505"/>
        <end position="539"/>
    </location>
</feature>
<evidence type="ECO:0008006" key="5">
    <source>
        <dbReference type="Google" id="ProtNLM"/>
    </source>
</evidence>
<evidence type="ECO:0000313" key="3">
    <source>
        <dbReference type="EMBL" id="KAL3838524.1"/>
    </source>
</evidence>
<keyword evidence="1" id="KW-0677">Repeat</keyword>
<dbReference type="AlphaFoldDB" id="A0ABD3TN66"/>
<dbReference type="Pfam" id="PF20431">
    <property type="entry name" value="E_motif"/>
    <property type="match status" value="1"/>
</dbReference>
<dbReference type="InterPro" id="IPR002885">
    <property type="entry name" value="PPR_rpt"/>
</dbReference>
<dbReference type="PROSITE" id="PS51375">
    <property type="entry name" value="PPR"/>
    <property type="match status" value="3"/>
</dbReference>
<keyword evidence="4" id="KW-1185">Reference proteome</keyword>
<accession>A0ABD3TN66</accession>
<dbReference type="Proteomes" id="UP001634393">
    <property type="component" value="Unassembled WGS sequence"/>
</dbReference>
<protein>
    <recommendedName>
        <fullName evidence="5">Pentatricopeptide repeat-containing protein</fullName>
    </recommendedName>
</protein>
<dbReference type="Pfam" id="PF12854">
    <property type="entry name" value="PPR_1"/>
    <property type="match status" value="1"/>
</dbReference>
<evidence type="ECO:0000256" key="1">
    <source>
        <dbReference type="ARBA" id="ARBA00022737"/>
    </source>
</evidence>
<name>A0ABD3TN66_9LAMI</name>
<proteinExistence type="predicted"/>
<evidence type="ECO:0000313" key="4">
    <source>
        <dbReference type="Proteomes" id="UP001634393"/>
    </source>
</evidence>